<evidence type="ECO:0000256" key="37">
    <source>
        <dbReference type="PIRSR" id="PIRSR600720-3"/>
    </source>
</evidence>
<reference evidence="46" key="1">
    <citation type="submission" date="2025-08" db="UniProtKB">
        <authorList>
            <consortium name="RefSeq"/>
        </authorList>
    </citation>
    <scope>IDENTIFICATION</scope>
    <source>
        <tissue evidence="46">Blood</tissue>
    </source>
</reference>
<dbReference type="RefSeq" id="XP_027461573.1">
    <property type="nucleotide sequence ID" value="XM_027605772.2"/>
</dbReference>
<keyword evidence="5 41" id="KW-0812">Transmembrane</keyword>
<dbReference type="CTD" id="5066"/>
<comment type="catalytic activity">
    <reaction evidence="31">
        <text>N-octanoyl-(2S)-hydroxyglycine = octanamide + glyoxylate</text>
        <dbReference type="Rhea" id="RHEA:58616"/>
        <dbReference type="ChEBI" id="CHEBI:36655"/>
        <dbReference type="ChEBI" id="CHEBI:142682"/>
        <dbReference type="ChEBI" id="CHEBI:142691"/>
    </reaction>
</comment>
<keyword evidence="10" id="KW-0847">Vitamin C</keyword>
<evidence type="ECO:0000256" key="12">
    <source>
        <dbReference type="ARBA" id="ARBA00023002"/>
    </source>
</evidence>
<dbReference type="PROSITE" id="PS51125">
    <property type="entry name" value="NHL"/>
    <property type="match status" value="4"/>
</dbReference>
<dbReference type="Pfam" id="PF01082">
    <property type="entry name" value="Cu2_monooxygen"/>
    <property type="match status" value="1"/>
</dbReference>
<comment type="similarity">
    <text evidence="3">In the C-terminal section; belongs to the peptidyl-alpha-hydroxyglycine alpha-amidating lyase family.</text>
</comment>
<keyword evidence="6 36" id="KW-0479">Metal-binding</keyword>
<dbReference type="Pfam" id="PF01436">
    <property type="entry name" value="NHL"/>
    <property type="match status" value="4"/>
</dbReference>
<dbReference type="Proteomes" id="UP000515165">
    <property type="component" value="Chromosome 5"/>
</dbReference>
<gene>
    <name evidence="46" type="primary">PAM</name>
</gene>
<feature type="binding site" evidence="36">
    <location>
        <position position="408"/>
    </location>
    <ligand>
        <name>Ca(2+)</name>
        <dbReference type="ChEBI" id="CHEBI:29108"/>
        <note>structural</note>
    </ligand>
</feature>
<comment type="catalytic activity">
    <reaction evidence="30">
        <text>N-octanoylglycine + 2 L-ascorbate + O2 = N-octanoyl-(2S)-hydroxyglycine + 2 monodehydro-L-ascorbate radical + H2O</text>
        <dbReference type="Rhea" id="RHEA:58612"/>
        <dbReference type="ChEBI" id="CHEBI:15377"/>
        <dbReference type="ChEBI" id="CHEBI:15379"/>
        <dbReference type="ChEBI" id="CHEBI:38290"/>
        <dbReference type="ChEBI" id="CHEBI:59513"/>
        <dbReference type="ChEBI" id="CHEBI:142681"/>
        <dbReference type="ChEBI" id="CHEBI:142691"/>
    </reaction>
</comment>
<dbReference type="FunFam" id="2.60.120.230:FF:000002">
    <property type="entry name" value="Peptidyl-glycine alpha-amidating monooxygenase B"/>
    <property type="match status" value="1"/>
</dbReference>
<evidence type="ECO:0000256" key="35">
    <source>
        <dbReference type="PIRSR" id="PIRSR600720-1"/>
    </source>
</evidence>
<feature type="binding site" evidence="35">
    <location>
        <position position="421"/>
    </location>
    <ligand>
        <name>a protein</name>
        <dbReference type="ChEBI" id="CHEBI:16541"/>
    </ligand>
    <ligandPart>
        <name>C-terminal Xaa-(2S)-2-hydroxyglycine residue</name>
        <dbReference type="ChEBI" id="CHEBI:142768"/>
    </ligandPart>
</feature>
<dbReference type="PRINTS" id="PR00790">
    <property type="entry name" value="PAMONOXGNASE"/>
</dbReference>
<evidence type="ECO:0000256" key="22">
    <source>
        <dbReference type="ARBA" id="ARBA00050178"/>
    </source>
</evidence>
<sequence length="866" mass="96069">MAGVPSLLVLLLVFPSSCLGFRSPLSVFKRFKESTRSFSNECLGTTRPVIPIDSSDFALDIHMPGVTPKQSDTYFCMSLRLPVDEEAFVIDFKPRASMDTVHHMLLFGCNMPSSTGSYWFCDEGTCTDKANILYAWARNAPPTRLPKGVGFRVGGETGSKYFVLQVHYGDISAFRDNHKDCSGVSLHLTRLPQPLIAGMYLMMSVDTVIPPGEKVVNSDISCHYKKYPMHVFAYRVHTHHLGKVVSGYRVRNGQWTLIGRQSPQLPQAFYPVEHPVDVSFGDILAARCVFTGEGRTDATHIGGTSSDEMCNLYIMYYMEAKHAVSFMTCTQNVAPDLFRTIPPEANIPIPVKSDMVMMHGHHKETENKDKTSLLQQPKGEEMLEQDFHIEEALEWPGVYLLPGQVSGVALDLKNNLVIFHRGDHVWDGNSFDSMFVYQQRGLGPIEEDTILVIDPNNAAVLQSSGKNLFYLPHGLSVDKDGNYWVTDVALHQVFKLDPNSKGGPLLILGRSMQPGSDQNHFCQPTDVAVDPDTGTIYVSDGYCNSRIVQFSPTGEFITQWGEESSRSNPKPGQFNVPHSLALVPHLGQLCVADRENGRIQCFKTDTKEFVREIKHASFGRNVFAISYIPGLLFAVNGKPFFGDQEPVQGFVMNFSSGEIIDVFKPVRKHFDMPHDIAASGDGTVYVGDAHTNTVWKFTLTEKMEHRSVKKAGIEVQETKESEAVVETKMENKPASTELQKMQEKQKLIKEPGLGVPIVLITTLLVILVVVLLAIALYIRWKKSKAFGADSEHKLEASSGRVLGRLRGKGSGGLNLGNFFASRKGYSRKGFDRLSTEGSDQEKDEDDGSESEEEYSAPLPAPSLSSS</sequence>
<dbReference type="SUPFAM" id="SSF63829">
    <property type="entry name" value="Calcium-dependent phosphotriesterase"/>
    <property type="match status" value="1"/>
</dbReference>
<feature type="repeat" description="NHL" evidence="39">
    <location>
        <begin position="657"/>
        <end position="700"/>
    </location>
</feature>
<dbReference type="InterPro" id="IPR014784">
    <property type="entry name" value="Cu2_ascorb_mOase-like_C"/>
</dbReference>
<keyword evidence="20" id="KW-0968">Cytoplasmic vesicle</keyword>
<evidence type="ECO:0000256" key="34">
    <source>
        <dbReference type="ARBA" id="ARBA00064777"/>
    </source>
</evidence>
<evidence type="ECO:0000256" key="31">
    <source>
        <dbReference type="ARBA" id="ARBA00052059"/>
    </source>
</evidence>
<dbReference type="Gene3D" id="2.60.120.310">
    <property type="entry name" value="Copper type II, ascorbate-dependent monooxygenase, N-terminal domain"/>
    <property type="match status" value="1"/>
</dbReference>
<comment type="catalytic activity">
    <reaction evidence="24">
        <text>N-(9Z,12Z,15Z)-octadecatrienoylglycine + 2 L-ascorbate + O2 = N-(9Z,12Z,15Z)-octadecatrienoyl-(2S)-hydroxyglycine + 2 monodehydro-L-ascorbate radical + H2O</text>
        <dbReference type="Rhea" id="RHEA:58548"/>
        <dbReference type="ChEBI" id="CHEBI:15377"/>
        <dbReference type="ChEBI" id="CHEBI:15379"/>
        <dbReference type="ChEBI" id="CHEBI:38290"/>
        <dbReference type="ChEBI" id="CHEBI:59513"/>
        <dbReference type="ChEBI" id="CHEBI:142679"/>
        <dbReference type="ChEBI" id="CHEBI:142697"/>
    </reaction>
</comment>
<evidence type="ECO:0000256" key="7">
    <source>
        <dbReference type="ARBA" id="ARBA00022729"/>
    </source>
</evidence>
<evidence type="ECO:0000256" key="19">
    <source>
        <dbReference type="ARBA" id="ARBA00023268"/>
    </source>
</evidence>
<feature type="binding site" evidence="36">
    <location>
        <position position="103"/>
    </location>
    <ligand>
        <name>Cu(2+)</name>
        <dbReference type="ChEBI" id="CHEBI:29036"/>
        <label>1</label>
        <note>catalytic</note>
    </ligand>
</feature>
<evidence type="ECO:0000256" key="17">
    <source>
        <dbReference type="ARBA" id="ARBA00023180"/>
    </source>
</evidence>
<feature type="binding site" evidence="36">
    <location>
        <position position="578"/>
    </location>
    <ligand>
        <name>Zn(2+)</name>
        <dbReference type="ChEBI" id="CHEBI:29105"/>
        <note>catalytic</note>
    </ligand>
</feature>
<comment type="cofactor">
    <cofactor evidence="36">
        <name>Cu(2+)</name>
        <dbReference type="ChEBI" id="CHEBI:29036"/>
    </cofactor>
    <text evidence="36">Binds 2 Cu(2+) ions per subunit.</text>
</comment>
<organism evidence="45 46">
    <name type="scientific">Zalophus californianus</name>
    <name type="common">California sealion</name>
    <dbReference type="NCBI Taxonomy" id="9704"/>
    <lineage>
        <taxon>Eukaryota</taxon>
        <taxon>Metazoa</taxon>
        <taxon>Chordata</taxon>
        <taxon>Craniata</taxon>
        <taxon>Vertebrata</taxon>
        <taxon>Euteleostomi</taxon>
        <taxon>Mammalia</taxon>
        <taxon>Eutheria</taxon>
        <taxon>Laurasiatheria</taxon>
        <taxon>Carnivora</taxon>
        <taxon>Caniformia</taxon>
        <taxon>Pinnipedia</taxon>
        <taxon>Otariidae</taxon>
        <taxon>Zalophus</taxon>
    </lineage>
</organism>
<feature type="disulfide bond" evidence="37">
    <location>
        <begin position="222"/>
        <end position="329"/>
    </location>
</feature>
<evidence type="ECO:0000256" key="42">
    <source>
        <dbReference type="SAM" id="SignalP"/>
    </source>
</evidence>
<evidence type="ECO:0000256" key="2">
    <source>
        <dbReference type="ARBA" id="ARBA00004160"/>
    </source>
</evidence>
<evidence type="ECO:0000256" key="23">
    <source>
        <dbReference type="ARBA" id="ARBA00050384"/>
    </source>
</evidence>
<feature type="binding site" evidence="35">
    <location>
        <position position="542"/>
    </location>
    <ligand>
        <name>a protein</name>
        <dbReference type="ChEBI" id="CHEBI:16541"/>
    </ligand>
    <ligandPart>
        <name>C-terminal Xaa-(2S)-2-hydroxyglycine residue</name>
        <dbReference type="ChEBI" id="CHEBI:142768"/>
    </ligandPart>
</feature>
<comment type="catalytic activity">
    <reaction evidence="29">
        <text>N-dodecanoylglycine + 2 L-ascorbate + O2 = N-dodecanoyl-(2S)-hydroxyglycine + 2 monodehydro-L-ascorbate radical + H2O</text>
        <dbReference type="Rhea" id="RHEA:58540"/>
        <dbReference type="ChEBI" id="CHEBI:15377"/>
        <dbReference type="ChEBI" id="CHEBI:15379"/>
        <dbReference type="ChEBI" id="CHEBI:38290"/>
        <dbReference type="ChEBI" id="CHEBI:59513"/>
        <dbReference type="ChEBI" id="CHEBI:142678"/>
        <dbReference type="ChEBI" id="CHEBI:142693"/>
    </reaction>
</comment>
<comment type="catalytic activity">
    <reaction evidence="23">
        <text>N-tetradecanoylglycine + 2 L-ascorbate + O2 = N-tetradecanoyl-(2S)-hydroxyglycine + 2 monodehydro-L-ascorbate radical + H2O</text>
        <dbReference type="Rhea" id="RHEA:58544"/>
        <dbReference type="ChEBI" id="CHEBI:15377"/>
        <dbReference type="ChEBI" id="CHEBI:15379"/>
        <dbReference type="ChEBI" id="CHEBI:38290"/>
        <dbReference type="ChEBI" id="CHEBI:59513"/>
        <dbReference type="ChEBI" id="CHEBI:86500"/>
        <dbReference type="ChEBI" id="CHEBI:142694"/>
    </reaction>
</comment>
<evidence type="ECO:0000256" key="32">
    <source>
        <dbReference type="ARBA" id="ARBA00052318"/>
    </source>
</evidence>
<evidence type="ECO:0000256" key="10">
    <source>
        <dbReference type="ARBA" id="ARBA00022896"/>
    </source>
</evidence>
<keyword evidence="12" id="KW-0560">Oxidoreductase</keyword>
<feature type="binding site" evidence="36">
    <location>
        <position position="239"/>
    </location>
    <ligand>
        <name>Cu(2+)</name>
        <dbReference type="ChEBI" id="CHEBI:29036"/>
        <label>1</label>
        <note>catalytic</note>
    </ligand>
</feature>
<keyword evidence="11 41" id="KW-1133">Transmembrane helix</keyword>
<comment type="similarity">
    <text evidence="4">In the N-terminal section; belongs to the copper type II ascorbate-dependent monooxygenase family.</text>
</comment>
<feature type="binding site" evidence="36">
    <location>
        <position position="237"/>
    </location>
    <ligand>
        <name>Cu(2+)</name>
        <dbReference type="ChEBI" id="CHEBI:29036"/>
        <label>1</label>
        <note>catalytic</note>
    </ligand>
</feature>
<keyword evidence="15 41" id="KW-0472">Membrane</keyword>
<feature type="binding site" evidence="36">
    <location>
        <position position="167"/>
    </location>
    <ligand>
        <name>Cu(2+)</name>
        <dbReference type="ChEBI" id="CHEBI:29036"/>
        <label>1</label>
        <note>catalytic</note>
    </ligand>
</feature>
<evidence type="ECO:0000256" key="5">
    <source>
        <dbReference type="ARBA" id="ARBA00022692"/>
    </source>
</evidence>
<dbReference type="Gene3D" id="2.120.10.30">
    <property type="entry name" value="TolB, C-terminal domain"/>
    <property type="match status" value="1"/>
</dbReference>
<evidence type="ECO:0000256" key="20">
    <source>
        <dbReference type="ARBA" id="ARBA00023329"/>
    </source>
</evidence>
<keyword evidence="13 36" id="KW-0186">Copper</keyword>
<keyword evidence="19" id="KW-0511">Multifunctional enzyme</keyword>
<dbReference type="InterPro" id="IPR020611">
    <property type="entry name" value="Cu2_ascorb_mOase_CS-1"/>
</dbReference>
<evidence type="ECO:0000256" key="36">
    <source>
        <dbReference type="PIRSR" id="PIRSR600720-2"/>
    </source>
</evidence>
<feature type="disulfide bond" evidence="37">
    <location>
        <begin position="522"/>
        <end position="543"/>
    </location>
</feature>
<keyword evidence="16 37" id="KW-1015">Disulfide bond</keyword>
<keyword evidence="9 36" id="KW-0862">Zinc</keyword>
<protein>
    <submittedName>
        <fullName evidence="46">Peptidyl-glycine alpha-amidating monooxygenase isoform X15</fullName>
    </submittedName>
</protein>
<dbReference type="AlphaFoldDB" id="A0A6J2E6N8"/>
<feature type="binding site" evidence="35">
    <location>
        <position position="594"/>
    </location>
    <ligand>
        <name>a protein</name>
        <dbReference type="ChEBI" id="CHEBI:16541"/>
    </ligand>
    <ligandPart>
        <name>C-terminal Xaa-(2S)-2-hydroxyglycine residue</name>
        <dbReference type="ChEBI" id="CHEBI:142768"/>
    </ligandPart>
</feature>
<comment type="subunit">
    <text evidence="34">Monomer. Interacts with RASSF9.</text>
</comment>
<dbReference type="InterPro" id="IPR036939">
    <property type="entry name" value="Cu2_ascorb_mOase_N_sf"/>
</dbReference>
<evidence type="ECO:0000256" key="33">
    <source>
        <dbReference type="ARBA" id="ARBA00052836"/>
    </source>
</evidence>
<evidence type="ECO:0000259" key="43">
    <source>
        <dbReference type="Pfam" id="PF01082"/>
    </source>
</evidence>
<dbReference type="GO" id="GO:0005576">
    <property type="term" value="C:extracellular region"/>
    <property type="evidence" value="ECO:0007669"/>
    <property type="project" value="TreeGrafter"/>
</dbReference>
<comment type="catalytic activity">
    <reaction evidence="1">
        <text>a [peptide]-C-terminal (2S)-2-hydroxyglycine = a [peptide]-C-terminal amide + glyoxylate</text>
        <dbReference type="Rhea" id="RHEA:20924"/>
        <dbReference type="Rhea" id="RHEA-COMP:13485"/>
        <dbReference type="Rhea" id="RHEA-COMP:15321"/>
        <dbReference type="ChEBI" id="CHEBI:36655"/>
        <dbReference type="ChEBI" id="CHEBI:137001"/>
        <dbReference type="ChEBI" id="CHEBI:142768"/>
        <dbReference type="EC" id="4.3.2.5"/>
    </reaction>
</comment>
<keyword evidence="36" id="KW-0106">Calcium</keyword>
<evidence type="ECO:0000256" key="30">
    <source>
        <dbReference type="ARBA" id="ARBA00051649"/>
    </source>
</evidence>
<dbReference type="GO" id="GO:0031418">
    <property type="term" value="F:L-ascorbic acid binding"/>
    <property type="evidence" value="ECO:0007669"/>
    <property type="project" value="UniProtKB-KW"/>
</dbReference>
<evidence type="ECO:0000259" key="44">
    <source>
        <dbReference type="Pfam" id="PF03712"/>
    </source>
</evidence>
<feature type="glycosylation site" description="N-linked (GlcNAc...) asparagine" evidence="38">
    <location>
        <position position="653"/>
    </location>
</feature>
<dbReference type="GO" id="GO:0004598">
    <property type="term" value="F:peptidylamidoglycolate lyase activity"/>
    <property type="evidence" value="ECO:0007669"/>
    <property type="project" value="UniProtKB-EC"/>
</dbReference>
<keyword evidence="8" id="KW-0677">Repeat</keyword>
<evidence type="ECO:0000256" key="24">
    <source>
        <dbReference type="ARBA" id="ARBA00050546"/>
    </source>
</evidence>
<evidence type="ECO:0000256" key="27">
    <source>
        <dbReference type="ARBA" id="ARBA00051186"/>
    </source>
</evidence>
<proteinExistence type="inferred from homology"/>
<dbReference type="CDD" id="cd14958">
    <property type="entry name" value="NHL_PAL_like"/>
    <property type="match status" value="1"/>
</dbReference>
<feature type="chain" id="PRO_5026729673" evidence="42">
    <location>
        <begin position="21"/>
        <end position="866"/>
    </location>
</feature>
<feature type="domain" description="Copper type II ascorbate-dependent monooxygenase N-terminal" evidence="43">
    <location>
        <begin position="60"/>
        <end position="171"/>
    </location>
</feature>
<evidence type="ECO:0000256" key="39">
    <source>
        <dbReference type="PROSITE-ProRule" id="PRU00504"/>
    </source>
</evidence>
<keyword evidence="14 46" id="KW-0503">Monooxygenase</keyword>
<feature type="disulfide bond" evidence="37">
    <location>
        <begin position="288"/>
        <end position="310"/>
    </location>
</feature>
<evidence type="ECO:0000256" key="18">
    <source>
        <dbReference type="ARBA" id="ARBA00023239"/>
    </source>
</evidence>
<evidence type="ECO:0000256" key="41">
    <source>
        <dbReference type="SAM" id="Phobius"/>
    </source>
</evidence>
<comment type="catalytic activity">
    <reaction evidence="28">
        <text>N-decanoylglycine + 2 L-ascorbate + O2 = N-decanoyl-(2S)-hydroxyglycine + 2 monodehydro-L-ascorbate radical + H2O</text>
        <dbReference type="Rhea" id="RHEA:58608"/>
        <dbReference type="ChEBI" id="CHEBI:15377"/>
        <dbReference type="ChEBI" id="CHEBI:15379"/>
        <dbReference type="ChEBI" id="CHEBI:38290"/>
        <dbReference type="ChEBI" id="CHEBI:59513"/>
        <dbReference type="ChEBI" id="CHEBI:142680"/>
        <dbReference type="ChEBI" id="CHEBI:142692"/>
    </reaction>
</comment>
<dbReference type="GeneID" id="113929120"/>
<dbReference type="Gene3D" id="2.60.120.230">
    <property type="match status" value="1"/>
</dbReference>
<evidence type="ECO:0000313" key="45">
    <source>
        <dbReference type="Proteomes" id="UP000515165"/>
    </source>
</evidence>
<feature type="disulfide bond" evidence="37">
    <location>
        <begin position="109"/>
        <end position="126"/>
    </location>
</feature>
<feature type="binding site" evidence="36">
    <location>
        <position position="475"/>
    </location>
    <ligand>
        <name>Ca(2+)</name>
        <dbReference type="ChEBI" id="CHEBI:29108"/>
        <note>structural</note>
    </ligand>
</feature>
<feature type="compositionally biased region" description="Low complexity" evidence="40">
    <location>
        <begin position="855"/>
        <end position="866"/>
    </location>
</feature>
<feature type="binding site" evidence="36">
    <location>
        <position position="473"/>
    </location>
    <ligand>
        <name>Zn(2+)</name>
        <dbReference type="ChEBI" id="CHEBI:29105"/>
        <note>catalytic</note>
    </ligand>
</feature>
<feature type="repeat" description="NHL" evidence="39">
    <location>
        <begin position="561"/>
        <end position="605"/>
    </location>
</feature>
<comment type="cofactor">
    <cofactor evidence="36">
        <name>Zn(2+)</name>
        <dbReference type="ChEBI" id="CHEBI:29105"/>
    </cofactor>
    <text evidence="36">Binds one Zn(2+) ion per subunit.</text>
</comment>
<keyword evidence="45" id="KW-1185">Reference proteome</keyword>
<dbReference type="InterPro" id="IPR014783">
    <property type="entry name" value="Cu2_ascorb_mOase_CS-2"/>
</dbReference>
<feature type="repeat" description="NHL" evidence="39">
    <location>
        <begin position="508"/>
        <end position="553"/>
    </location>
</feature>
<dbReference type="GO" id="GO:0005507">
    <property type="term" value="F:copper ion binding"/>
    <property type="evidence" value="ECO:0007669"/>
    <property type="project" value="InterPro"/>
</dbReference>
<evidence type="ECO:0000256" key="26">
    <source>
        <dbReference type="ARBA" id="ARBA00050949"/>
    </source>
</evidence>
<feature type="region of interest" description="Disordered" evidence="40">
    <location>
        <begin position="829"/>
        <end position="866"/>
    </location>
</feature>
<dbReference type="PANTHER" id="PTHR10680:SF14">
    <property type="entry name" value="PEPTIDYL-GLYCINE ALPHA-AMIDATING MONOOXYGENASE"/>
    <property type="match status" value="1"/>
</dbReference>
<feature type="binding site" evidence="36">
    <location>
        <position position="309"/>
    </location>
    <ligand>
        <name>Cu(2+)</name>
        <dbReference type="ChEBI" id="CHEBI:29036"/>
        <label>1</label>
        <note>catalytic</note>
    </ligand>
</feature>
<evidence type="ECO:0000256" key="28">
    <source>
        <dbReference type="ARBA" id="ARBA00051560"/>
    </source>
</evidence>
<evidence type="ECO:0000256" key="14">
    <source>
        <dbReference type="ARBA" id="ARBA00023033"/>
    </source>
</evidence>
<dbReference type="InterPro" id="IPR011042">
    <property type="entry name" value="6-blade_b-propeller_TolB-like"/>
</dbReference>
<evidence type="ECO:0000256" key="25">
    <source>
        <dbReference type="ARBA" id="ARBA00050684"/>
    </source>
</evidence>
<evidence type="ECO:0000256" key="29">
    <source>
        <dbReference type="ARBA" id="ARBA00051621"/>
    </source>
</evidence>
<keyword evidence="18" id="KW-0456">Lyase</keyword>
<comment type="catalytic activity">
    <reaction evidence="32">
        <text>N-(9Z-octadecenoyl)glycine + 2 L-ascorbate + O2 = N-(9Z-octadecenoyl)-(2S)-hydroxyglycine + 2 monodehydro-L-ascorbate radical + H2O</text>
        <dbReference type="Rhea" id="RHEA:58600"/>
        <dbReference type="ChEBI" id="CHEBI:15377"/>
        <dbReference type="ChEBI" id="CHEBI:15379"/>
        <dbReference type="ChEBI" id="CHEBI:38290"/>
        <dbReference type="ChEBI" id="CHEBI:59513"/>
        <dbReference type="ChEBI" id="CHEBI:133992"/>
        <dbReference type="ChEBI" id="CHEBI:142696"/>
    </reaction>
</comment>
<comment type="catalytic activity">
    <reaction evidence="33">
        <text>N-decanoyl-(2S)-hydroxyglycine = decanamide + glyoxylate</text>
        <dbReference type="Rhea" id="RHEA:58620"/>
        <dbReference type="ChEBI" id="CHEBI:36655"/>
        <dbReference type="ChEBI" id="CHEBI:38833"/>
        <dbReference type="ChEBI" id="CHEBI:142692"/>
    </reaction>
</comment>
<dbReference type="InterPro" id="IPR024548">
    <property type="entry name" value="Cu2_monoox_C"/>
</dbReference>
<comment type="subcellular location">
    <subcellularLocation>
        <location evidence="2">Cytoplasmic vesicle</location>
        <location evidence="2">Secretory vesicle membrane</location>
        <topology evidence="2">Single-pass membrane protein</topology>
    </subcellularLocation>
</comment>
<evidence type="ECO:0000256" key="4">
    <source>
        <dbReference type="ARBA" id="ARBA00010263"/>
    </source>
</evidence>
<feature type="binding site" evidence="36">
    <location>
        <position position="675"/>
    </location>
    <ligand>
        <name>Ca(2+)</name>
        <dbReference type="ChEBI" id="CHEBI:29108"/>
        <note>structural</note>
    </ligand>
</feature>
<evidence type="ECO:0000256" key="40">
    <source>
        <dbReference type="SAM" id="MobiDB-lite"/>
    </source>
</evidence>
<dbReference type="PROSITE" id="PS00084">
    <property type="entry name" value="CU2_MONOOXYGENASE_1"/>
    <property type="match status" value="1"/>
</dbReference>
<keyword evidence="7 42" id="KW-0732">Signal</keyword>
<feature type="disulfide bond" evidence="37">
    <location>
        <begin position="42"/>
        <end position="181"/>
    </location>
</feature>
<dbReference type="InterPro" id="IPR000323">
    <property type="entry name" value="Cu2_ascorb_mOase_N"/>
</dbReference>
<evidence type="ECO:0000256" key="3">
    <source>
        <dbReference type="ARBA" id="ARBA00006026"/>
    </source>
</evidence>
<comment type="catalytic activity">
    <reaction evidence="22">
        <text>N-(9Z,12Z,15Z)-octadecatrienoyl-(2S)-hydroxyglycine = (9Z,12Z,15Z)-octadecatrienamide + glyoxylate</text>
        <dbReference type="Rhea" id="RHEA:58644"/>
        <dbReference type="ChEBI" id="CHEBI:36655"/>
        <dbReference type="ChEBI" id="CHEBI:142684"/>
        <dbReference type="ChEBI" id="CHEBI:142697"/>
    </reaction>
</comment>
<feature type="compositionally biased region" description="Acidic residues" evidence="40">
    <location>
        <begin position="841"/>
        <end position="854"/>
    </location>
</feature>
<evidence type="ECO:0000256" key="11">
    <source>
        <dbReference type="ARBA" id="ARBA00022989"/>
    </source>
</evidence>
<accession>A0A6J2E6N8</accession>
<evidence type="ECO:0000256" key="9">
    <source>
        <dbReference type="ARBA" id="ARBA00022833"/>
    </source>
</evidence>
<evidence type="ECO:0000256" key="6">
    <source>
        <dbReference type="ARBA" id="ARBA00022723"/>
    </source>
</evidence>
<feature type="transmembrane region" description="Helical" evidence="41">
    <location>
        <begin position="753"/>
        <end position="778"/>
    </location>
</feature>
<dbReference type="PANTHER" id="PTHR10680">
    <property type="entry name" value="PEPTIDYL-GLYCINE ALPHA-AMIDATING MONOOXYGENASE"/>
    <property type="match status" value="1"/>
</dbReference>
<evidence type="ECO:0000256" key="1">
    <source>
        <dbReference type="ARBA" id="ARBA00000686"/>
    </source>
</evidence>
<dbReference type="GO" id="GO:0030658">
    <property type="term" value="C:transport vesicle membrane"/>
    <property type="evidence" value="ECO:0007669"/>
    <property type="project" value="UniProtKB-SubCell"/>
</dbReference>
<evidence type="ECO:0000313" key="46">
    <source>
        <dbReference type="RefSeq" id="XP_027461573.1"/>
    </source>
</evidence>
<evidence type="ECO:0000256" key="15">
    <source>
        <dbReference type="ARBA" id="ARBA00023136"/>
    </source>
</evidence>
<keyword evidence="17 38" id="KW-0325">Glycoprotein</keyword>
<evidence type="ECO:0000256" key="8">
    <source>
        <dbReference type="ARBA" id="ARBA00022737"/>
    </source>
</evidence>
<evidence type="ECO:0000256" key="13">
    <source>
        <dbReference type="ARBA" id="ARBA00023008"/>
    </source>
</evidence>
<comment type="catalytic activity">
    <reaction evidence="21">
        <text>a [peptide]-C-terminal glycine + 2 L-ascorbate + O2 = a [peptide]-C-terminal (2S)-2-hydroxyglycine + 2 monodehydro-L-ascorbate radical + H2O</text>
        <dbReference type="Rhea" id="RHEA:21452"/>
        <dbReference type="Rhea" id="RHEA-COMP:13486"/>
        <dbReference type="Rhea" id="RHEA-COMP:15321"/>
        <dbReference type="ChEBI" id="CHEBI:15377"/>
        <dbReference type="ChEBI" id="CHEBI:15379"/>
        <dbReference type="ChEBI" id="CHEBI:38290"/>
        <dbReference type="ChEBI" id="CHEBI:59513"/>
        <dbReference type="ChEBI" id="CHEBI:137000"/>
        <dbReference type="ChEBI" id="CHEBI:142768"/>
        <dbReference type="EC" id="1.14.17.3"/>
    </reaction>
</comment>
<dbReference type="FunFam" id="2.60.120.310:FF:000001">
    <property type="entry name" value="peptidyl-glycine alpha-amidating monooxygenase isoform X1"/>
    <property type="match status" value="1"/>
</dbReference>
<dbReference type="FunFam" id="2.120.10.30:FF:000016">
    <property type="entry name" value="peptidyl-glycine alpha-amidating monooxygenase isoform X1"/>
    <property type="match status" value="1"/>
</dbReference>
<feature type="binding site" evidence="36">
    <location>
        <position position="102"/>
    </location>
    <ligand>
        <name>Cu(2+)</name>
        <dbReference type="ChEBI" id="CHEBI:29036"/>
        <label>1</label>
        <note>catalytic</note>
    </ligand>
</feature>
<comment type="catalytic activity">
    <reaction evidence="26">
        <text>N-dodecanoyl-(2S)-hydroxyglycine = dodecanamide + glyoxylate</text>
        <dbReference type="Rhea" id="RHEA:58624"/>
        <dbReference type="ChEBI" id="CHEBI:34726"/>
        <dbReference type="ChEBI" id="CHEBI:36655"/>
        <dbReference type="ChEBI" id="CHEBI:142693"/>
    </reaction>
</comment>
<feature type="domain" description="Copper type II ascorbate-dependent monooxygenase C-terminal" evidence="44">
    <location>
        <begin position="196"/>
        <end position="340"/>
    </location>
</feature>
<evidence type="ECO:0000256" key="21">
    <source>
        <dbReference type="ARBA" id="ARBA00048431"/>
    </source>
</evidence>
<dbReference type="GO" id="GO:0001519">
    <property type="term" value="P:peptide amidation"/>
    <property type="evidence" value="ECO:0007669"/>
    <property type="project" value="UniProtKB-ARBA"/>
</dbReference>
<evidence type="ECO:0000256" key="16">
    <source>
        <dbReference type="ARBA" id="ARBA00023157"/>
    </source>
</evidence>
<dbReference type="SUPFAM" id="SSF49742">
    <property type="entry name" value="PHM/PNGase F"/>
    <property type="match status" value="2"/>
</dbReference>
<feature type="disulfide bond" evidence="37">
    <location>
        <begin position="76"/>
        <end position="121"/>
    </location>
</feature>
<feature type="disulfide bond" evidence="37">
    <location>
        <begin position="590"/>
        <end position="601"/>
    </location>
</feature>
<dbReference type="InterPro" id="IPR000720">
    <property type="entry name" value="PHM/PAL"/>
</dbReference>
<evidence type="ECO:0000256" key="38">
    <source>
        <dbReference type="PIRSR" id="PIRSR600720-4"/>
    </source>
</evidence>
<dbReference type="PROSITE" id="PS00085">
    <property type="entry name" value="CU2_MONOOXYGENASE_2"/>
    <property type="match status" value="1"/>
</dbReference>
<comment type="catalytic activity">
    <reaction evidence="27">
        <text>N-(9Z-octadecenoyl)-(2S)-hydroxyglycine = (9Z)-octadecenamide + glyoxylate</text>
        <dbReference type="Rhea" id="RHEA:58636"/>
        <dbReference type="ChEBI" id="CHEBI:36655"/>
        <dbReference type="ChEBI" id="CHEBI:116314"/>
        <dbReference type="ChEBI" id="CHEBI:142696"/>
    </reaction>
</comment>
<comment type="catalytic activity">
    <reaction evidence="25">
        <text>N-tetradecanoyl-(2S)-hydroxyglycine = tetradecamide + glyoxylate</text>
        <dbReference type="Rhea" id="RHEA:58632"/>
        <dbReference type="ChEBI" id="CHEBI:36655"/>
        <dbReference type="ChEBI" id="CHEBI:137125"/>
        <dbReference type="ChEBI" id="CHEBI:142694"/>
    </reaction>
</comment>
<dbReference type="Pfam" id="PF03712">
    <property type="entry name" value="Cu2_monoox_C"/>
    <property type="match status" value="1"/>
</dbReference>
<name>A0A6J2E6N8_ZALCA</name>
<feature type="binding site" evidence="36">
    <location>
        <position position="674"/>
    </location>
    <ligand>
        <name>Zn(2+)</name>
        <dbReference type="ChEBI" id="CHEBI:29105"/>
        <note>catalytic</note>
    </ligand>
</feature>
<feature type="repeat" description="NHL" evidence="39">
    <location>
        <begin position="458"/>
        <end position="499"/>
    </location>
</feature>
<dbReference type="InterPro" id="IPR008977">
    <property type="entry name" value="PHM/PNGase_F_dom_sf"/>
</dbReference>
<dbReference type="GO" id="GO:0004504">
    <property type="term" value="F:peptidylglycine monooxygenase activity"/>
    <property type="evidence" value="ECO:0007669"/>
    <property type="project" value="UniProtKB-EC"/>
</dbReference>
<feature type="signal peptide" evidence="42">
    <location>
        <begin position="1"/>
        <end position="20"/>
    </location>
</feature>
<dbReference type="InterPro" id="IPR001258">
    <property type="entry name" value="NHL_repeat"/>
</dbReference>